<feature type="transmembrane region" description="Helical" evidence="1">
    <location>
        <begin position="100"/>
        <end position="127"/>
    </location>
</feature>
<gene>
    <name evidence="2" type="ORF">PSDVSF_13750</name>
</gene>
<feature type="transmembrane region" description="Helical" evidence="1">
    <location>
        <begin position="16"/>
        <end position="35"/>
    </location>
</feature>
<evidence type="ECO:0000313" key="2">
    <source>
        <dbReference type="EMBL" id="BCS88133.1"/>
    </source>
</evidence>
<evidence type="ECO:0000256" key="1">
    <source>
        <dbReference type="SAM" id="Phobius"/>
    </source>
</evidence>
<evidence type="ECO:0008006" key="4">
    <source>
        <dbReference type="Google" id="ProtNLM"/>
    </source>
</evidence>
<keyword evidence="3" id="KW-1185">Reference proteome</keyword>
<keyword evidence="1" id="KW-0472">Membrane</keyword>
<accession>A0ABM7P5H1</accession>
<sequence>MYTALAYKEWLKLRRVFWVPLIVVLGALASIFISFRHVNEIIGPTMLWIDVAVADKIFYNDLRYVPVFAAMWFALFQFIPECSGKRLRLLFHLPVPRRRALYFMVGIGLACTGVVCVIGAIGLALIVGHYMPFQAVRCVVFTCAPWFMAGFPAYLGTVLVIMDPAWPHKFMHGFVSILFVQELISSASQGAFEYSLIYYALACLLWILPIEVSAYRFKQGVSW</sequence>
<dbReference type="EMBL" id="AP024485">
    <property type="protein sequence ID" value="BCS88133.1"/>
    <property type="molecule type" value="Genomic_DNA"/>
</dbReference>
<name>A0ABM7P5H1_9BACT</name>
<proteinExistence type="predicted"/>
<keyword evidence="1" id="KW-0812">Transmembrane</keyword>
<reference evidence="2" key="1">
    <citation type="journal article" date="2022" name="Arch. Microbiol.">
        <title>Pseudodesulfovibrio sediminis sp. nov., a mesophilic and neutrophilic sulfate-reducing bacterium isolated from sediment of a brackish lake.</title>
        <authorList>
            <person name="Takahashi A."/>
            <person name="Kojima H."/>
            <person name="Watanabe M."/>
            <person name="Fukui M."/>
        </authorList>
    </citation>
    <scope>NUCLEOTIDE SEQUENCE</scope>
    <source>
        <strain evidence="2">SF6</strain>
    </source>
</reference>
<feature type="transmembrane region" description="Helical" evidence="1">
    <location>
        <begin position="197"/>
        <end position="217"/>
    </location>
</feature>
<organism evidence="2 3">
    <name type="scientific">Pseudodesulfovibrio sediminis</name>
    <dbReference type="NCBI Taxonomy" id="2810563"/>
    <lineage>
        <taxon>Bacteria</taxon>
        <taxon>Pseudomonadati</taxon>
        <taxon>Thermodesulfobacteriota</taxon>
        <taxon>Desulfovibrionia</taxon>
        <taxon>Desulfovibrionales</taxon>
        <taxon>Desulfovibrionaceae</taxon>
    </lineage>
</organism>
<protein>
    <recommendedName>
        <fullName evidence="4">ABC transporter permease</fullName>
    </recommendedName>
</protein>
<keyword evidence="1" id="KW-1133">Transmembrane helix</keyword>
<evidence type="ECO:0000313" key="3">
    <source>
        <dbReference type="Proteomes" id="UP001053296"/>
    </source>
</evidence>
<feature type="transmembrane region" description="Helical" evidence="1">
    <location>
        <begin position="139"/>
        <end position="161"/>
    </location>
</feature>
<dbReference type="RefSeq" id="WP_229595503.1">
    <property type="nucleotide sequence ID" value="NZ_AP024485.1"/>
</dbReference>
<dbReference type="Proteomes" id="UP001053296">
    <property type="component" value="Chromosome"/>
</dbReference>